<dbReference type="AlphaFoldDB" id="A0A7K0KFE5"/>
<reference evidence="2 3" key="1">
    <citation type="submission" date="2019-08" db="EMBL/GenBank/DDBJ databases">
        <title>In-depth cultivation of the pig gut microbiome towards novel bacterial diversity and tailored functional studies.</title>
        <authorList>
            <person name="Wylensek D."/>
            <person name="Hitch T.C.A."/>
            <person name="Clavel T."/>
        </authorList>
    </citation>
    <scope>NUCLEOTIDE SEQUENCE [LARGE SCALE GENOMIC DNA]</scope>
    <source>
        <strain evidence="2 3">LKV-178-WT-2A</strain>
    </source>
</reference>
<dbReference type="RefSeq" id="WP_154534239.1">
    <property type="nucleotide sequence ID" value="NZ_VUNG01000019.1"/>
</dbReference>
<comment type="caution">
    <text evidence="2">The sequence shown here is derived from an EMBL/GenBank/DDBJ whole genome shotgun (WGS) entry which is preliminary data.</text>
</comment>
<dbReference type="Gene3D" id="2.60.40.1080">
    <property type="match status" value="1"/>
</dbReference>
<gene>
    <name evidence="2" type="ORF">FYJ73_08220</name>
</gene>
<dbReference type="InterPro" id="IPR008964">
    <property type="entry name" value="Invasin/intimin_cell_adhesion"/>
</dbReference>
<feature type="signal peptide" evidence="1">
    <location>
        <begin position="1"/>
        <end position="26"/>
    </location>
</feature>
<dbReference type="SUPFAM" id="SSF49373">
    <property type="entry name" value="Invasin/intimin cell-adhesion fragments"/>
    <property type="match status" value="1"/>
</dbReference>
<dbReference type="PROSITE" id="PS51257">
    <property type="entry name" value="PROKAR_LIPOPROTEIN"/>
    <property type="match status" value="1"/>
</dbReference>
<sequence>MKNIFRILFSSCLFMTILMMIGCSETDEPSISQASSFNDLKFVVNVTTGSNGTRAASSKKDWTVGDKILVAIDGNEDDLCNLQYQGDGEWAVTKYNDQSNFQNDKGKLTAVHADSLYKDANTTITGGDVLYTKEGSYTKHGDVVEINLKMNQRPVSRIAIVGMDKSCWIDGLEEYSHLNSLVSMTWDTSYHSNGELCKEVYGDTCVFYGILPSENGNTTIKLVNKDGATYTRSFEGKSANAGDYILIGGPESKDADKWTSHVPVIGIEAKEKTVNLLVGDAGSVKDWYSLKPSKPTNSNVTYTSSNENVLSIASDGSYTVKGTGKTDVTITTEDGNYSCKIQVTVQDITDLVDLAETGTSVTITGGGVYYGRYFTVTNRSDYDITVTYLDGDVDGGSVEIKAHESHEFQNYYRVSGWMKTITLKFTCNGKQYEKSGSFEI</sequence>
<evidence type="ECO:0008006" key="4">
    <source>
        <dbReference type="Google" id="ProtNLM"/>
    </source>
</evidence>
<accession>A0A7K0KFE5</accession>
<organism evidence="2 3">
    <name type="scientific">Hallella mizrahii</name>
    <dbReference type="NCBI Taxonomy" id="2606637"/>
    <lineage>
        <taxon>Bacteria</taxon>
        <taxon>Pseudomonadati</taxon>
        <taxon>Bacteroidota</taxon>
        <taxon>Bacteroidia</taxon>
        <taxon>Bacteroidales</taxon>
        <taxon>Prevotellaceae</taxon>
        <taxon>Hallella</taxon>
    </lineage>
</organism>
<keyword evidence="3" id="KW-1185">Reference proteome</keyword>
<evidence type="ECO:0000313" key="2">
    <source>
        <dbReference type="EMBL" id="MST84653.1"/>
    </source>
</evidence>
<name>A0A7K0KFE5_9BACT</name>
<dbReference type="Proteomes" id="UP000438914">
    <property type="component" value="Unassembled WGS sequence"/>
</dbReference>
<evidence type="ECO:0000313" key="3">
    <source>
        <dbReference type="Proteomes" id="UP000438914"/>
    </source>
</evidence>
<feature type="chain" id="PRO_5029625672" description="BIG2 domain-containing protein" evidence="1">
    <location>
        <begin position="27"/>
        <end position="440"/>
    </location>
</feature>
<dbReference type="EMBL" id="VUNG01000019">
    <property type="protein sequence ID" value="MST84653.1"/>
    <property type="molecule type" value="Genomic_DNA"/>
</dbReference>
<proteinExistence type="predicted"/>
<protein>
    <recommendedName>
        <fullName evidence="4">BIG2 domain-containing protein</fullName>
    </recommendedName>
</protein>
<evidence type="ECO:0000256" key="1">
    <source>
        <dbReference type="SAM" id="SignalP"/>
    </source>
</evidence>
<keyword evidence="1" id="KW-0732">Signal</keyword>